<feature type="compositionally biased region" description="Basic and acidic residues" evidence="1">
    <location>
        <begin position="90"/>
        <end position="120"/>
    </location>
</feature>
<dbReference type="Pfam" id="PF12223">
    <property type="entry name" value="DUF3602"/>
    <property type="match status" value="1"/>
</dbReference>
<dbReference type="RefSeq" id="XP_018268547.1">
    <property type="nucleotide sequence ID" value="XM_018417927.1"/>
</dbReference>
<feature type="compositionally biased region" description="Acidic residues" evidence="1">
    <location>
        <begin position="192"/>
        <end position="202"/>
    </location>
</feature>
<proteinExistence type="predicted"/>
<feature type="compositionally biased region" description="Basic and acidic residues" evidence="1">
    <location>
        <begin position="207"/>
        <end position="221"/>
    </location>
</feature>
<feature type="region of interest" description="Disordered" evidence="1">
    <location>
        <begin position="1"/>
        <end position="306"/>
    </location>
</feature>
<gene>
    <name evidence="2" type="ORF">RHOBADRAFT_55603</name>
</gene>
<evidence type="ECO:0000313" key="3">
    <source>
        <dbReference type="Proteomes" id="UP000053890"/>
    </source>
</evidence>
<feature type="compositionally biased region" description="Polar residues" evidence="1">
    <location>
        <begin position="63"/>
        <end position="75"/>
    </location>
</feature>
<dbReference type="AlphaFoldDB" id="A0A0P9GHR6"/>
<dbReference type="InterPro" id="IPR022024">
    <property type="entry name" value="DUF3602"/>
</dbReference>
<feature type="compositionally biased region" description="Polar residues" evidence="1">
    <location>
        <begin position="13"/>
        <end position="25"/>
    </location>
</feature>
<evidence type="ECO:0000313" key="2">
    <source>
        <dbReference type="EMBL" id="KPV72498.1"/>
    </source>
</evidence>
<reference evidence="2 3" key="1">
    <citation type="journal article" date="2015" name="Front. Microbiol.">
        <title>Genome sequence of the plant growth promoting endophytic yeast Rhodotorula graminis WP1.</title>
        <authorList>
            <person name="Firrincieli A."/>
            <person name="Otillar R."/>
            <person name="Salamov A."/>
            <person name="Schmutz J."/>
            <person name="Khan Z."/>
            <person name="Redman R.S."/>
            <person name="Fleck N.D."/>
            <person name="Lindquist E."/>
            <person name="Grigoriev I.V."/>
            <person name="Doty S.L."/>
        </authorList>
    </citation>
    <scope>NUCLEOTIDE SEQUENCE [LARGE SCALE GENOMIC DNA]</scope>
    <source>
        <strain evidence="2 3">WP1</strain>
    </source>
</reference>
<dbReference type="PANTHER" id="PTHR34693">
    <property type="entry name" value="PROTEIN PAR32"/>
    <property type="match status" value="1"/>
</dbReference>
<dbReference type="InterPro" id="IPR053203">
    <property type="entry name" value="Cisplatin_resist-associated"/>
</dbReference>
<accession>A0A0P9GHR6</accession>
<dbReference type="EMBL" id="KQ474086">
    <property type="protein sequence ID" value="KPV72498.1"/>
    <property type="molecule type" value="Genomic_DNA"/>
</dbReference>
<sequence>MATLERPRPEATTAPSDASFATTAVPSPFPEHAAIRSTSEGSRGRTMVPGPSHRQAVADQDDMSASRSPNGSRSGLSRVVGQFKRAMSASRDRSAGAAESQDRGRRTSVDTAVQHDEPRGRSPLSAFQPRSVSRGPSTHSIQTNADGSSTMYPLSKSQTRSSSRGRAPPGGKVFSTGRGGAGNLIGVARDEDMSEFNGEEDANVVRAVKEDRSRSRERSGRPEVGTTGRGGRGNIRSASRGRDLELGRVPTVLEEQERAANEDEELRYQEVLRKRERDGPDHYVSSGRGGAGNIFSTFRRAPSQSR</sequence>
<dbReference type="PANTHER" id="PTHR34693:SF1">
    <property type="entry name" value="PROTEIN PAR32"/>
    <property type="match status" value="1"/>
</dbReference>
<evidence type="ECO:0000256" key="1">
    <source>
        <dbReference type="SAM" id="MobiDB-lite"/>
    </source>
</evidence>
<dbReference type="OMA" id="MYPLSKS"/>
<feature type="compositionally biased region" description="Basic and acidic residues" evidence="1">
    <location>
        <begin position="255"/>
        <end position="281"/>
    </location>
</feature>
<dbReference type="OrthoDB" id="2537432at2759"/>
<feature type="compositionally biased region" description="Polar residues" evidence="1">
    <location>
        <begin position="128"/>
        <end position="164"/>
    </location>
</feature>
<organism evidence="2 3">
    <name type="scientific">Rhodotorula graminis (strain WP1)</name>
    <dbReference type="NCBI Taxonomy" id="578459"/>
    <lineage>
        <taxon>Eukaryota</taxon>
        <taxon>Fungi</taxon>
        <taxon>Dikarya</taxon>
        <taxon>Basidiomycota</taxon>
        <taxon>Pucciniomycotina</taxon>
        <taxon>Microbotryomycetes</taxon>
        <taxon>Sporidiobolales</taxon>
        <taxon>Sporidiobolaceae</taxon>
        <taxon>Rhodotorula</taxon>
    </lineage>
</organism>
<dbReference type="GeneID" id="28978375"/>
<keyword evidence="3" id="KW-1185">Reference proteome</keyword>
<dbReference type="Proteomes" id="UP000053890">
    <property type="component" value="Unassembled WGS sequence"/>
</dbReference>
<protein>
    <submittedName>
        <fullName evidence="2">Uncharacterized protein</fullName>
    </submittedName>
</protein>
<name>A0A0P9GHR6_RHOGW</name>